<dbReference type="InterPro" id="IPR016208">
    <property type="entry name" value="Ald_Oxase/xanthine_DH-like"/>
</dbReference>
<dbReference type="PIRSF" id="PIRSF036557">
    <property type="entry name" value="XdhA_RC"/>
    <property type="match status" value="1"/>
</dbReference>
<dbReference type="Gene3D" id="3.30.390.50">
    <property type="entry name" value="CO dehydrogenase flavoprotein, C-terminal domain"/>
    <property type="match status" value="1"/>
</dbReference>
<dbReference type="STRING" id="169427.SAMN05192548_1002221"/>
<dbReference type="NCBIfam" id="TIGR02963">
    <property type="entry name" value="xanthine_xdhA"/>
    <property type="match status" value="1"/>
</dbReference>
<dbReference type="InterPro" id="IPR016166">
    <property type="entry name" value="FAD-bd_PCMH"/>
</dbReference>
<evidence type="ECO:0000256" key="3">
    <source>
        <dbReference type="ARBA" id="ARBA00022827"/>
    </source>
</evidence>
<dbReference type="PANTHER" id="PTHR45444">
    <property type="entry name" value="XANTHINE DEHYDROGENASE"/>
    <property type="match status" value="1"/>
</dbReference>
<dbReference type="PANTHER" id="PTHR45444:SF3">
    <property type="entry name" value="XANTHINE DEHYDROGENASE"/>
    <property type="match status" value="1"/>
</dbReference>
<keyword evidence="2" id="KW-0479">Metal-binding</keyword>
<evidence type="ECO:0000256" key="4">
    <source>
        <dbReference type="ARBA" id="ARBA00023002"/>
    </source>
</evidence>
<dbReference type="Gene3D" id="1.10.150.120">
    <property type="entry name" value="[2Fe-2S]-binding domain"/>
    <property type="match status" value="1"/>
</dbReference>
<keyword evidence="4" id="KW-0560">Oxidoreductase</keyword>
<proteinExistence type="predicted"/>
<dbReference type="Proteomes" id="UP000184395">
    <property type="component" value="Unassembled WGS sequence"/>
</dbReference>
<dbReference type="PROSITE" id="PS51085">
    <property type="entry name" value="2FE2S_FER_2"/>
    <property type="match status" value="1"/>
</dbReference>
<evidence type="ECO:0000259" key="6">
    <source>
        <dbReference type="PROSITE" id="PS51085"/>
    </source>
</evidence>
<evidence type="ECO:0000256" key="1">
    <source>
        <dbReference type="ARBA" id="ARBA00022630"/>
    </source>
</evidence>
<dbReference type="Pfam" id="PF03450">
    <property type="entry name" value="CO_deh_flav_C"/>
    <property type="match status" value="1"/>
</dbReference>
<dbReference type="SUPFAM" id="SSF47741">
    <property type="entry name" value="CO dehydrogenase ISP C-domain like"/>
    <property type="match status" value="1"/>
</dbReference>
<keyword evidence="5" id="KW-0408">Iron</keyword>
<dbReference type="GO" id="GO:0004854">
    <property type="term" value="F:xanthine dehydrogenase activity"/>
    <property type="evidence" value="ECO:0007669"/>
    <property type="project" value="InterPro"/>
</dbReference>
<dbReference type="SMART" id="SM01092">
    <property type="entry name" value="CO_deh_flav_C"/>
    <property type="match status" value="1"/>
</dbReference>
<evidence type="ECO:0000313" key="8">
    <source>
        <dbReference type="EMBL" id="SHJ48310.1"/>
    </source>
</evidence>
<dbReference type="CDD" id="cd00207">
    <property type="entry name" value="fer2"/>
    <property type="match status" value="1"/>
</dbReference>
<dbReference type="InterPro" id="IPR036010">
    <property type="entry name" value="2Fe-2S_ferredoxin-like_sf"/>
</dbReference>
<dbReference type="Gene3D" id="3.30.465.10">
    <property type="match status" value="1"/>
</dbReference>
<dbReference type="SUPFAM" id="SSF56176">
    <property type="entry name" value="FAD-binding/transporter-associated domain-like"/>
    <property type="match status" value="1"/>
</dbReference>
<keyword evidence="1" id="KW-0285">Flavoprotein</keyword>
<dbReference type="OrthoDB" id="9179439at2"/>
<evidence type="ECO:0000259" key="7">
    <source>
        <dbReference type="PROSITE" id="PS51387"/>
    </source>
</evidence>
<dbReference type="GO" id="GO:0005506">
    <property type="term" value="F:iron ion binding"/>
    <property type="evidence" value="ECO:0007669"/>
    <property type="project" value="InterPro"/>
</dbReference>
<dbReference type="Pfam" id="PF01799">
    <property type="entry name" value="Fer2_2"/>
    <property type="match status" value="1"/>
</dbReference>
<dbReference type="Pfam" id="PF00111">
    <property type="entry name" value="Fer2"/>
    <property type="match status" value="1"/>
</dbReference>
<gene>
    <name evidence="8" type="ORF">SAMN05192548_1002221</name>
</gene>
<dbReference type="InterPro" id="IPR001041">
    <property type="entry name" value="2Fe-2S_ferredoxin-type"/>
</dbReference>
<dbReference type="EMBL" id="FRAB01000002">
    <property type="protein sequence ID" value="SHJ48310.1"/>
    <property type="molecule type" value="Genomic_DNA"/>
</dbReference>
<evidence type="ECO:0000256" key="2">
    <source>
        <dbReference type="ARBA" id="ARBA00022723"/>
    </source>
</evidence>
<feature type="domain" description="2Fe-2S ferredoxin-type" evidence="6">
    <location>
        <begin position="32"/>
        <end position="118"/>
    </location>
</feature>
<dbReference type="GO" id="GO:0051537">
    <property type="term" value="F:2 iron, 2 sulfur cluster binding"/>
    <property type="evidence" value="ECO:0007669"/>
    <property type="project" value="InterPro"/>
</dbReference>
<evidence type="ECO:0000256" key="5">
    <source>
        <dbReference type="ARBA" id="ARBA00023004"/>
    </source>
</evidence>
<feature type="domain" description="FAD-binding PCMH-type" evidence="7">
    <location>
        <begin position="233"/>
        <end position="406"/>
    </location>
</feature>
<dbReference type="InterPro" id="IPR036683">
    <property type="entry name" value="CO_DH_flav_C_dom_sf"/>
</dbReference>
<dbReference type="InterPro" id="IPR012675">
    <property type="entry name" value="Beta-grasp_dom_sf"/>
</dbReference>
<dbReference type="InterPro" id="IPR005107">
    <property type="entry name" value="CO_DH_flav_C"/>
</dbReference>
<dbReference type="GO" id="GO:0071949">
    <property type="term" value="F:FAD binding"/>
    <property type="evidence" value="ECO:0007669"/>
    <property type="project" value="InterPro"/>
</dbReference>
<dbReference type="Pfam" id="PF00941">
    <property type="entry name" value="FAD_binding_5"/>
    <property type="match status" value="1"/>
</dbReference>
<dbReference type="InterPro" id="IPR006058">
    <property type="entry name" value="2Fe2S_fd_BS"/>
</dbReference>
<dbReference type="Gene3D" id="3.30.43.10">
    <property type="entry name" value="Uridine Diphospho-n-acetylenolpyruvylglucosamine Reductase, domain 2"/>
    <property type="match status" value="1"/>
</dbReference>
<accession>A0A1M6JNN7</accession>
<sequence length="546" mass="58731">MAIYVREAGFGPTPCVTRARSALSFGFAMTTQTIRFYHQGSVREVAGVPASRTVLQHLREDLHCTGTKEGCAEGDCGACTVVVGELDAQGGIALKAVNACIQFLPTLDGRALFTVEDLRGADGALHPVQQAMVDCHGSQCGFCTPGFVMSMWALYENQPAAAGLPTRDEINTALSGNLCRCTGYRPIVDAAQKMFDYPHYPRVTLDRKAVAETLRQLQRHDTFEYRAPDARGAAFGSPAFHAPLTLDAFARLRVEHPQARLLAGSTDVGLWVTKQFRDLGDMLYIGNVAELKTVERDAQTLTIGAAVTLEDAYAALAVDYPELAEMWTRFASLPIRNAGTLGGNIANGSPIGDSMPALLALDAEVVLRHGAKTRTLPLDAFYVGYQKTALAVGEFVAALRVPRPAGDLRFRTYKVSKRYDQDISAVCAAFALRLGKNGDSGTISEARVAFGGMAATPKRAAQTEAALTGATWNESTARQAMSALAADYQPLTDMRASSAYRLKVARNLLWRFHLETRDDAPLALLDVNAFAFEAGAPDAAVAKEPS</sequence>
<dbReference type="InterPro" id="IPR014307">
    <property type="entry name" value="Xanthine_DH_ssu"/>
</dbReference>
<keyword evidence="3" id="KW-0274">FAD</keyword>
<dbReference type="AlphaFoldDB" id="A0A1M6JNN7"/>
<dbReference type="InterPro" id="IPR036884">
    <property type="entry name" value="2Fe-2S-bd_dom_sf"/>
</dbReference>
<dbReference type="InterPro" id="IPR016167">
    <property type="entry name" value="FAD-bd_PCMH_sub1"/>
</dbReference>
<dbReference type="SUPFAM" id="SSF55447">
    <property type="entry name" value="CO dehydrogenase flavoprotein C-terminal domain-like"/>
    <property type="match status" value="1"/>
</dbReference>
<dbReference type="InterPro" id="IPR002888">
    <property type="entry name" value="2Fe-2S-bd"/>
</dbReference>
<dbReference type="InterPro" id="IPR012175">
    <property type="entry name" value="Xanth_DH_ssu_bac"/>
</dbReference>
<dbReference type="SUPFAM" id="SSF54292">
    <property type="entry name" value="2Fe-2S ferredoxin-like"/>
    <property type="match status" value="1"/>
</dbReference>
<evidence type="ECO:0000313" key="9">
    <source>
        <dbReference type="Proteomes" id="UP000184395"/>
    </source>
</evidence>
<dbReference type="InterPro" id="IPR016169">
    <property type="entry name" value="FAD-bd_PCMH_sub2"/>
</dbReference>
<organism evidence="8 9">
    <name type="scientific">Paraburkholderia terricola</name>
    <dbReference type="NCBI Taxonomy" id="169427"/>
    <lineage>
        <taxon>Bacteria</taxon>
        <taxon>Pseudomonadati</taxon>
        <taxon>Pseudomonadota</taxon>
        <taxon>Betaproteobacteria</taxon>
        <taxon>Burkholderiales</taxon>
        <taxon>Burkholderiaceae</taxon>
        <taxon>Paraburkholderia</taxon>
    </lineage>
</organism>
<name>A0A1M6JNN7_9BURK</name>
<dbReference type="PROSITE" id="PS00197">
    <property type="entry name" value="2FE2S_FER_1"/>
    <property type="match status" value="1"/>
</dbReference>
<reference evidence="8 9" key="1">
    <citation type="submission" date="2016-11" db="EMBL/GenBank/DDBJ databases">
        <authorList>
            <person name="Jaros S."/>
            <person name="Januszkiewicz K."/>
            <person name="Wedrychowicz H."/>
        </authorList>
    </citation>
    <scope>NUCLEOTIDE SEQUENCE [LARGE SCALE GENOMIC DNA]</scope>
    <source>
        <strain evidence="8 9">LMG 20594</strain>
    </source>
</reference>
<protein>
    <submittedName>
        <fullName evidence="8">Xanthine dehydrogenase small subunit</fullName>
    </submittedName>
</protein>
<dbReference type="Gene3D" id="3.10.20.30">
    <property type="match status" value="1"/>
</dbReference>
<dbReference type="InterPro" id="IPR036318">
    <property type="entry name" value="FAD-bd_PCMH-like_sf"/>
</dbReference>
<dbReference type="PROSITE" id="PS51387">
    <property type="entry name" value="FAD_PCMH"/>
    <property type="match status" value="1"/>
</dbReference>
<dbReference type="InterPro" id="IPR002346">
    <property type="entry name" value="Mopterin_DH_FAD-bd"/>
</dbReference>